<dbReference type="PROSITE" id="PS01121">
    <property type="entry name" value="CASPASE_HIS"/>
    <property type="match status" value="1"/>
</dbReference>
<dbReference type="PANTHER" id="PTHR33351">
    <property type="entry name" value="HISACTOPHILIN-1-RELATED"/>
    <property type="match status" value="1"/>
</dbReference>
<sequence>MDKFGGKNLQTNCTSSSNQWPNNNDSVLTVATNEVNKHVPEEINDTKEMLNKAKEFASMEEHKNLDSCIVVVLSHGEPDHLIGTDGVNKKVYLCPGDKGERQISEFHNRLRKEFFFFPGITSPPETIFSSGIASSLSAASTNSHRQSKTSLKYENYEQTIVNWIQLSAESTGTRLIKSVHGTYMRAYRSEDKVDMINGSHESWKNWYIENHTGKVVFKSIHSKFLRAFPTGHVDVVDKLQAEVYWRPLKNDDGSWSFLSVYDRWLTAGDDGTVYKMEQCDSWGHFWLDWWL</sequence>
<dbReference type="GO" id="GO:0051015">
    <property type="term" value="F:actin filament binding"/>
    <property type="evidence" value="ECO:0007669"/>
    <property type="project" value="TreeGrafter"/>
</dbReference>
<accession>A0A914PST5</accession>
<dbReference type="InterPro" id="IPR029030">
    <property type="entry name" value="Caspase-like_dom_sf"/>
</dbReference>
<feature type="region of interest" description="Disordered" evidence="1">
    <location>
        <begin position="1"/>
        <end position="25"/>
    </location>
</feature>
<protein>
    <submittedName>
        <fullName evidence="4">Caspase family p20 domain-containing protein</fullName>
    </submittedName>
</protein>
<dbReference type="Proteomes" id="UP000887578">
    <property type="component" value="Unplaced"/>
</dbReference>
<dbReference type="InterPro" id="IPR052883">
    <property type="entry name" value="Hisactophilin"/>
</dbReference>
<dbReference type="Gene3D" id="3.40.50.1460">
    <property type="match status" value="1"/>
</dbReference>
<evidence type="ECO:0000313" key="4">
    <source>
        <dbReference type="WBParaSite" id="PDA_v2.g21738.t1"/>
    </source>
</evidence>
<dbReference type="Gene3D" id="2.80.10.50">
    <property type="match status" value="1"/>
</dbReference>
<feature type="domain" description="Caspase family p20" evidence="2">
    <location>
        <begin position="47"/>
        <end position="86"/>
    </location>
</feature>
<dbReference type="Pfam" id="PF00656">
    <property type="entry name" value="Peptidase_C14"/>
    <property type="match status" value="1"/>
</dbReference>
<dbReference type="PANTHER" id="PTHR33351:SF1">
    <property type="entry name" value="IG-LIKE DOMAIN-CONTAINING PROTEIN-RELATED"/>
    <property type="match status" value="1"/>
</dbReference>
<name>A0A914PST5_9BILA</name>
<dbReference type="InterPro" id="IPR016129">
    <property type="entry name" value="Caspase_his_AS"/>
</dbReference>
<dbReference type="InterPro" id="IPR011600">
    <property type="entry name" value="Pept_C14_caspase"/>
</dbReference>
<keyword evidence="3" id="KW-1185">Reference proteome</keyword>
<dbReference type="GO" id="GO:0004197">
    <property type="term" value="F:cysteine-type endopeptidase activity"/>
    <property type="evidence" value="ECO:0007669"/>
    <property type="project" value="InterPro"/>
</dbReference>
<dbReference type="InterPro" id="IPR008999">
    <property type="entry name" value="Actin-crosslinking"/>
</dbReference>
<dbReference type="PROSITE" id="PS50208">
    <property type="entry name" value="CASPASE_P20"/>
    <property type="match status" value="1"/>
</dbReference>
<dbReference type="GO" id="GO:0030041">
    <property type="term" value="P:actin filament polymerization"/>
    <property type="evidence" value="ECO:0007669"/>
    <property type="project" value="TreeGrafter"/>
</dbReference>
<dbReference type="GO" id="GO:0015629">
    <property type="term" value="C:actin cytoskeleton"/>
    <property type="evidence" value="ECO:0007669"/>
    <property type="project" value="TreeGrafter"/>
</dbReference>
<dbReference type="SUPFAM" id="SSF52129">
    <property type="entry name" value="Caspase-like"/>
    <property type="match status" value="1"/>
</dbReference>
<dbReference type="WBParaSite" id="PDA_v2.g21738.t1">
    <property type="protein sequence ID" value="PDA_v2.g21738.t1"/>
    <property type="gene ID" value="PDA_v2.g21738"/>
</dbReference>
<dbReference type="SUPFAM" id="SSF50405">
    <property type="entry name" value="Actin-crosslinking proteins"/>
    <property type="match status" value="1"/>
</dbReference>
<dbReference type="InterPro" id="IPR001309">
    <property type="entry name" value="Pept_C14_p20"/>
</dbReference>
<evidence type="ECO:0000256" key="1">
    <source>
        <dbReference type="SAM" id="MobiDB-lite"/>
    </source>
</evidence>
<organism evidence="3 4">
    <name type="scientific">Panagrolaimus davidi</name>
    <dbReference type="NCBI Taxonomy" id="227884"/>
    <lineage>
        <taxon>Eukaryota</taxon>
        <taxon>Metazoa</taxon>
        <taxon>Ecdysozoa</taxon>
        <taxon>Nematoda</taxon>
        <taxon>Chromadorea</taxon>
        <taxon>Rhabditida</taxon>
        <taxon>Tylenchina</taxon>
        <taxon>Panagrolaimomorpha</taxon>
        <taxon>Panagrolaimoidea</taxon>
        <taxon>Panagrolaimidae</taxon>
        <taxon>Panagrolaimus</taxon>
    </lineage>
</organism>
<dbReference type="AlphaFoldDB" id="A0A914PST5"/>
<evidence type="ECO:0000259" key="2">
    <source>
        <dbReference type="PROSITE" id="PS50208"/>
    </source>
</evidence>
<feature type="compositionally biased region" description="Polar residues" evidence="1">
    <location>
        <begin position="8"/>
        <end position="25"/>
    </location>
</feature>
<evidence type="ECO:0000313" key="3">
    <source>
        <dbReference type="Proteomes" id="UP000887578"/>
    </source>
</evidence>
<proteinExistence type="predicted"/>
<dbReference type="GO" id="GO:0006508">
    <property type="term" value="P:proteolysis"/>
    <property type="evidence" value="ECO:0007669"/>
    <property type="project" value="InterPro"/>
</dbReference>
<dbReference type="CDD" id="cd00257">
    <property type="entry name" value="beta-trefoil_FSCN-like"/>
    <property type="match status" value="1"/>
</dbReference>
<reference evidence="4" key="1">
    <citation type="submission" date="2022-11" db="UniProtKB">
        <authorList>
            <consortium name="WormBaseParasite"/>
        </authorList>
    </citation>
    <scope>IDENTIFICATION</scope>
</reference>